<dbReference type="PANTHER" id="PTHR47963:SF9">
    <property type="entry name" value="CRISPR-ASSOCIATED ENDONUCLEASE_HELICASE CAS3"/>
    <property type="match status" value="1"/>
</dbReference>
<dbReference type="RefSeq" id="WP_193381369.1">
    <property type="nucleotide sequence ID" value="NZ_JABXWF010000029.1"/>
</dbReference>
<comment type="similarity">
    <text evidence="1">In the N-terminal section; belongs to the CRISPR-associated nuclease Cas3-HD family.</text>
</comment>
<dbReference type="PROSITE" id="PS51643">
    <property type="entry name" value="HD_CAS3"/>
    <property type="match status" value="1"/>
</dbReference>
<keyword evidence="7" id="KW-0347">Helicase</keyword>
<dbReference type="InterPro" id="IPR006474">
    <property type="entry name" value="Helicase_Cas3_CRISPR-ass_core"/>
</dbReference>
<accession>A0ABU4MZH6</accession>
<evidence type="ECO:0000256" key="9">
    <source>
        <dbReference type="ARBA" id="ARBA00023118"/>
    </source>
</evidence>
<keyword evidence="6" id="KW-0378">Hydrolase</keyword>
<dbReference type="Pfam" id="PF18019">
    <property type="entry name" value="Cas3_HD"/>
    <property type="match status" value="1"/>
</dbReference>
<dbReference type="Proteomes" id="UP001282474">
    <property type="component" value="Unassembled WGS sequence"/>
</dbReference>
<dbReference type="InterPro" id="IPR027417">
    <property type="entry name" value="P-loop_NTPase"/>
</dbReference>
<dbReference type="Gene3D" id="3.40.50.300">
    <property type="entry name" value="P-loop containing nucleotide triphosphate hydrolases"/>
    <property type="match status" value="2"/>
</dbReference>
<feature type="domain" description="HD Cas3-type" evidence="10">
    <location>
        <begin position="15"/>
        <end position="220"/>
    </location>
</feature>
<evidence type="ECO:0000256" key="2">
    <source>
        <dbReference type="ARBA" id="ARBA00009046"/>
    </source>
</evidence>
<evidence type="ECO:0000256" key="7">
    <source>
        <dbReference type="ARBA" id="ARBA00022806"/>
    </source>
</evidence>
<protein>
    <submittedName>
        <fullName evidence="11">CRISPR-associated helicase Cas3</fullName>
    </submittedName>
</protein>
<evidence type="ECO:0000256" key="5">
    <source>
        <dbReference type="ARBA" id="ARBA00022741"/>
    </source>
</evidence>
<evidence type="ECO:0000259" key="10">
    <source>
        <dbReference type="PROSITE" id="PS51643"/>
    </source>
</evidence>
<dbReference type="InterPro" id="IPR006483">
    <property type="entry name" value="CRISPR-assoc_Cas3_HD"/>
</dbReference>
<dbReference type="CDD" id="cd09641">
    <property type="entry name" value="Cas3''_I"/>
    <property type="match status" value="1"/>
</dbReference>
<keyword evidence="3" id="KW-0540">Nuclease</keyword>
<evidence type="ECO:0000256" key="3">
    <source>
        <dbReference type="ARBA" id="ARBA00022722"/>
    </source>
</evidence>
<dbReference type="CDD" id="cd17930">
    <property type="entry name" value="DEXHc_cas3"/>
    <property type="match status" value="1"/>
</dbReference>
<dbReference type="InterPro" id="IPR054712">
    <property type="entry name" value="Cas3-like_dom"/>
</dbReference>
<dbReference type="SMART" id="SM00490">
    <property type="entry name" value="HELICc"/>
    <property type="match status" value="1"/>
</dbReference>
<evidence type="ECO:0000256" key="8">
    <source>
        <dbReference type="ARBA" id="ARBA00022840"/>
    </source>
</evidence>
<dbReference type="NCBIfam" id="TIGR01596">
    <property type="entry name" value="cas3_HD"/>
    <property type="match status" value="1"/>
</dbReference>
<organism evidence="11 12">
    <name type="scientific">Streptomyces caniscabiei</name>
    <dbReference type="NCBI Taxonomy" id="2746961"/>
    <lineage>
        <taxon>Bacteria</taxon>
        <taxon>Bacillati</taxon>
        <taxon>Actinomycetota</taxon>
        <taxon>Actinomycetes</taxon>
        <taxon>Kitasatosporales</taxon>
        <taxon>Streptomycetaceae</taxon>
        <taxon>Streptomyces</taxon>
    </lineage>
</organism>
<evidence type="ECO:0000256" key="4">
    <source>
        <dbReference type="ARBA" id="ARBA00022723"/>
    </source>
</evidence>
<evidence type="ECO:0000313" key="12">
    <source>
        <dbReference type="Proteomes" id="UP001282474"/>
    </source>
</evidence>
<dbReference type="InterPro" id="IPR050547">
    <property type="entry name" value="DEAD_box_RNA_helicases"/>
</dbReference>
<evidence type="ECO:0000256" key="1">
    <source>
        <dbReference type="ARBA" id="ARBA00006847"/>
    </source>
</evidence>
<dbReference type="Gene3D" id="1.10.3210.30">
    <property type="match status" value="1"/>
</dbReference>
<dbReference type="PANTHER" id="PTHR47963">
    <property type="entry name" value="DEAD-BOX ATP-DEPENDENT RNA HELICASE 47, MITOCHONDRIAL"/>
    <property type="match status" value="1"/>
</dbReference>
<gene>
    <name evidence="11" type="primary">cas3</name>
    <name evidence="11" type="ORF">PV383_37430</name>
</gene>
<sequence>MSAPFEPRLWGKERGLTHPYPLGCHAIDAAVMAAALWDRYLTPRQRTVIADGWGLTEPEARTFVICLAGLHDLGKITPGFQGCVPGAGPLTGEPGYEPALANISSPSHQRATHLVLPELLHRLHRLPLNGRPTRGAAHQIGQLLGGHHGTYPIALSHQGSELTCPLAAAPGLGEKAWDEQREHLMYLIHDLFGTPTWPTRPATGPAAAVTTGLVILADWLVSQLPWIRARQRRWDRDRTHDWHAHARRARRAAPKTLREAQLVPPTWRRTRSFRNLFPHLRGKTPHPLQTSLAQSLPALAKNGPGLLLITAPPGEGKTECALFAERVMGPSAGTKGLAFLLPTMATTDAMWARVRAYTRANCRTPPPITLLHAMAWLDADYTPDQLVTATSSPDIVAEWLRGRHRGFLAGIAVGTWDQAALAVLPHRFMALRWLGLSGKTVIIDEVHAYDAHGHALTLRLLEWLGALGVPVVLLSATVTGDTAAALIHAYRRGAGHHDTPPINPSYPGWTHTDHTTGTITTSPTLGSNRAHPLTIDTITCTHTHNPDRARGRARAVLNLLAPLEQAHKGCALIICNTVADAQATRDLLDTTWATSTDRPLVRILHARMPARQRTAITRRLQRWTGPNGKRPNRPFVVITTQVAEQSLDVDFDLVISDLAPLALLLQRAGRGHRHPRTDRPTWANTPRLAVLIPSGQLPPPAWGDVYPASLLRRTRDLLTTLDGEPVNVPQDVQRLVDQVYGPEFAGADDTARLADDTQRAATAHLTAIPAPAAVRDLHPLTNTDEHPDQITTRLGADSIRILPTYLTPDGNHWLHPTHHTPRTALPQHIDPNDRHTIRELMQTTIPVNRQWLTGRGPATHTPDNWSHIPGLRDLILLPHPVTRTAINPYRAAGRAISLDPQNGLVRQ</sequence>
<keyword evidence="8" id="KW-0067">ATP-binding</keyword>
<keyword evidence="4" id="KW-0479">Metal-binding</keyword>
<dbReference type="EMBL" id="JARAWJ010000042">
    <property type="protein sequence ID" value="MDX3042819.1"/>
    <property type="molecule type" value="Genomic_DNA"/>
</dbReference>
<evidence type="ECO:0000256" key="6">
    <source>
        <dbReference type="ARBA" id="ARBA00022801"/>
    </source>
</evidence>
<dbReference type="InterPro" id="IPR038257">
    <property type="entry name" value="CRISPR-assoc_Cas3_HD_sf"/>
</dbReference>
<comment type="similarity">
    <text evidence="2">In the central section; belongs to the CRISPR-associated helicase Cas3 family.</text>
</comment>
<keyword evidence="12" id="KW-1185">Reference proteome</keyword>
<dbReference type="SUPFAM" id="SSF52540">
    <property type="entry name" value="P-loop containing nucleoside triphosphate hydrolases"/>
    <property type="match status" value="1"/>
</dbReference>
<reference evidence="11 12" key="1">
    <citation type="journal article" date="2023" name="Microb. Genom.">
        <title>Mesoterricola silvestris gen. nov., sp. nov., Mesoterricola sediminis sp. nov., Geothrix oryzae sp. nov., Geothrix edaphica sp. nov., Geothrix rubra sp. nov., and Geothrix limicola sp. nov., six novel members of Acidobacteriota isolated from soils.</title>
        <authorList>
            <person name="Weisberg A.J."/>
            <person name="Pearce E."/>
            <person name="Kramer C.G."/>
            <person name="Chang J.H."/>
            <person name="Clarke C.R."/>
        </authorList>
    </citation>
    <scope>NUCLEOTIDE SEQUENCE [LARGE SCALE GENOMIC DNA]</scope>
    <source>
        <strain evidence="11 12">NE20-4-1</strain>
    </source>
</reference>
<keyword evidence="5" id="KW-0547">Nucleotide-binding</keyword>
<evidence type="ECO:0000313" key="11">
    <source>
        <dbReference type="EMBL" id="MDX3042819.1"/>
    </source>
</evidence>
<dbReference type="NCBIfam" id="TIGR01587">
    <property type="entry name" value="cas3_core"/>
    <property type="match status" value="1"/>
</dbReference>
<dbReference type="Pfam" id="PF22590">
    <property type="entry name" value="Cas3-like_C_2"/>
    <property type="match status" value="1"/>
</dbReference>
<dbReference type="InterPro" id="IPR001650">
    <property type="entry name" value="Helicase_C-like"/>
</dbReference>
<name>A0ABU4MZH6_9ACTN</name>
<keyword evidence="9" id="KW-0051">Antiviral defense</keyword>
<comment type="caution">
    <text evidence="11">The sequence shown here is derived from an EMBL/GenBank/DDBJ whole genome shotgun (WGS) entry which is preliminary data.</text>
</comment>
<proteinExistence type="inferred from homology"/>